<dbReference type="GO" id="GO:0048188">
    <property type="term" value="C:Set1C/COMPASS complex"/>
    <property type="evidence" value="ECO:0007669"/>
    <property type="project" value="InterPro"/>
</dbReference>
<protein>
    <recommendedName>
        <fullName evidence="5">DPY30 domain containing 2</fullName>
    </recommendedName>
</protein>
<comment type="similarity">
    <text evidence="1">Belongs to the dpy-30 family.</text>
</comment>
<dbReference type="Bgee" id="ENSNBRG00000005457">
    <property type="expression patterns" value="Expressed in testis and 1 other cell type or tissue"/>
</dbReference>
<dbReference type="OMA" id="HNANVEY"/>
<dbReference type="AlphaFoldDB" id="A0A3Q4GK13"/>
<evidence type="ECO:0000313" key="4">
    <source>
        <dbReference type="Proteomes" id="UP000261580"/>
    </source>
</evidence>
<accession>A0A3Q4GK13</accession>
<dbReference type="PANTHER" id="PTHR23356:SF16">
    <property type="entry name" value="DPY30 DOMAIN CONTAINING 2"/>
    <property type="match status" value="1"/>
</dbReference>
<dbReference type="Gene3D" id="1.20.890.10">
    <property type="entry name" value="cAMP-dependent protein kinase regulatory subunit, dimerization-anchoring domain"/>
    <property type="match status" value="1"/>
</dbReference>
<sequence length="181" mass="21059">MDSEYLKRNLGHCLADGLAEVVEQRPVNPILYLAHWLYKYSSNRKYQTEVSSSFIHYCTCYSLQVMLSYDKICQVDITDKAATSPEPPERKPAEASHSYLSEGQGTEVKEEFEEKPDEKTEVETRMEQIEEKTEIEPSTNSVEEKTEEEEKEGITSQKEEKEGDQDEDKVRRNFVIFAWIM</sequence>
<evidence type="ECO:0000256" key="2">
    <source>
        <dbReference type="SAM" id="MobiDB-lite"/>
    </source>
</evidence>
<dbReference type="Proteomes" id="UP000261580">
    <property type="component" value="Unassembled WGS sequence"/>
</dbReference>
<dbReference type="CDD" id="cd22966">
    <property type="entry name" value="DD_DYDC-like"/>
    <property type="match status" value="1"/>
</dbReference>
<dbReference type="Pfam" id="PF05186">
    <property type="entry name" value="Dpy-30"/>
    <property type="match status" value="1"/>
</dbReference>
<evidence type="ECO:0000256" key="1">
    <source>
        <dbReference type="ARBA" id="ARBA00010849"/>
    </source>
</evidence>
<dbReference type="PANTHER" id="PTHR23356">
    <property type="entry name" value="DPY30-RELATED"/>
    <property type="match status" value="1"/>
</dbReference>
<dbReference type="Ensembl" id="ENSNBRT00000007167.1">
    <property type="protein sequence ID" value="ENSNBRP00000006968.1"/>
    <property type="gene ID" value="ENSNBRG00000005457.1"/>
</dbReference>
<evidence type="ECO:0000313" key="3">
    <source>
        <dbReference type="Ensembl" id="ENSNBRP00000006968.1"/>
    </source>
</evidence>
<dbReference type="InterPro" id="IPR049630">
    <property type="entry name" value="DYDC-like_DD"/>
</dbReference>
<feature type="region of interest" description="Disordered" evidence="2">
    <location>
        <begin position="81"/>
        <end position="172"/>
    </location>
</feature>
<dbReference type="InterPro" id="IPR007858">
    <property type="entry name" value="Dpy-30_motif"/>
</dbReference>
<dbReference type="InterPro" id="IPR037856">
    <property type="entry name" value="Sdc1/DPY30"/>
</dbReference>
<reference evidence="3" key="2">
    <citation type="submission" date="2025-09" db="UniProtKB">
        <authorList>
            <consortium name="Ensembl"/>
        </authorList>
    </citation>
    <scope>IDENTIFICATION</scope>
</reference>
<reference evidence="3" key="1">
    <citation type="submission" date="2025-08" db="UniProtKB">
        <authorList>
            <consortium name="Ensembl"/>
        </authorList>
    </citation>
    <scope>IDENTIFICATION</scope>
</reference>
<dbReference type="GeneTree" id="ENSGT00940000171531"/>
<name>A0A3Q4GK13_NEOBR</name>
<keyword evidence="4" id="KW-1185">Reference proteome</keyword>
<organism evidence="3 4">
    <name type="scientific">Neolamprologus brichardi</name>
    <name type="common">Fairy cichlid</name>
    <name type="synonym">Lamprologus brichardi</name>
    <dbReference type="NCBI Taxonomy" id="32507"/>
    <lineage>
        <taxon>Eukaryota</taxon>
        <taxon>Metazoa</taxon>
        <taxon>Chordata</taxon>
        <taxon>Craniata</taxon>
        <taxon>Vertebrata</taxon>
        <taxon>Euteleostomi</taxon>
        <taxon>Actinopterygii</taxon>
        <taxon>Neopterygii</taxon>
        <taxon>Teleostei</taxon>
        <taxon>Neoteleostei</taxon>
        <taxon>Acanthomorphata</taxon>
        <taxon>Ovalentaria</taxon>
        <taxon>Cichlomorphae</taxon>
        <taxon>Cichliformes</taxon>
        <taxon>Cichlidae</taxon>
        <taxon>African cichlids</taxon>
        <taxon>Pseudocrenilabrinae</taxon>
        <taxon>Lamprologini</taxon>
        <taxon>Neolamprologus</taxon>
    </lineage>
</organism>
<dbReference type="STRING" id="32507.ENSNBRP00000006968"/>
<proteinExistence type="inferred from homology"/>
<evidence type="ECO:0008006" key="5">
    <source>
        <dbReference type="Google" id="ProtNLM"/>
    </source>
</evidence>
<feature type="compositionally biased region" description="Basic and acidic residues" evidence="2">
    <location>
        <begin position="116"/>
        <end position="135"/>
    </location>
</feature>